<dbReference type="Pfam" id="PF01026">
    <property type="entry name" value="TatD_DNase"/>
    <property type="match status" value="1"/>
</dbReference>
<dbReference type="CDD" id="cd01310">
    <property type="entry name" value="TatD_DNAse"/>
    <property type="match status" value="1"/>
</dbReference>
<dbReference type="Proteomes" id="UP001190925">
    <property type="component" value="Unassembled WGS sequence"/>
</dbReference>
<dbReference type="NCBIfam" id="TIGR00010">
    <property type="entry name" value="YchF/TatD family DNA exonuclease"/>
    <property type="match status" value="1"/>
</dbReference>
<sequence>MFFIDSHCHIHDEDFPINQSEVFTLMQENKIQKAICVGVSVENSIRAVDYSFANATKEYNIELYSAIGVHPHEAKNLSMEGILKLEEQLQKHKEKIVAIGEIGLDYFYNNSDRNSQIKALELQLELAKKYDLPVIFHIRNAFDDFWQVLDQFEVKNNYKIRGVVHSFTDNEENLQKALDHGFYIGVNGISTFVKKPEELAMFSQIPLEKMLLETDSPFLAPQGKRGKKNQPAYIKLIAEDLAKKRNIAIEEIAKVTTKNSQLLFNI</sequence>
<reference evidence="2 3" key="1">
    <citation type="journal article" date="2018" name="bioRxiv">
        <title>Evidence of independent acquisition and adaption of ultra-small bacteria to human hosts across the highly diverse yet reduced genomes of the phylum Saccharibacteria.</title>
        <authorList>
            <person name="McLean J.S."/>
            <person name="Bor B."/>
            <person name="To T.T."/>
            <person name="Liu Q."/>
            <person name="Kearns K.A."/>
            <person name="Solden L.M."/>
            <person name="Wrighton K.C."/>
            <person name="He X."/>
            <person name="Shi W."/>
        </authorList>
    </citation>
    <scope>NUCLEOTIDE SEQUENCE [LARGE SCALE GENOMIC DNA]</scope>
    <source>
        <strain evidence="2 3">TM7_CMJM_G6_1_HOT_870</strain>
    </source>
</reference>
<dbReference type="InterPro" id="IPR015991">
    <property type="entry name" value="TatD/YcfH-like"/>
</dbReference>
<name>A0ABY0FIW1_9BACT</name>
<keyword evidence="1" id="KW-0479">Metal-binding</keyword>
<dbReference type="SUPFAM" id="SSF51556">
    <property type="entry name" value="Metallo-dependent hydrolases"/>
    <property type="match status" value="1"/>
</dbReference>
<proteinExistence type="predicted"/>
<protein>
    <submittedName>
        <fullName evidence="2">D-aminoacyl-tRNA deacylase</fullName>
        <ecNumber evidence="2">3.1.1.96</ecNumber>
    </submittedName>
</protein>
<comment type="caution">
    <text evidence="2">The sequence shown here is derived from an EMBL/GenBank/DDBJ whole genome shotgun (WGS) entry which is preliminary data.</text>
</comment>
<evidence type="ECO:0000313" key="2">
    <source>
        <dbReference type="EMBL" id="RYC72872.1"/>
    </source>
</evidence>
<gene>
    <name evidence="2" type="primary">dtd3</name>
    <name evidence="2" type="ORF">G6CMJM_00208</name>
</gene>
<keyword evidence="2" id="KW-0378">Hydrolase</keyword>
<dbReference type="GO" id="GO:0051499">
    <property type="term" value="F:D-aminoacyl-tRNA deacylase activity"/>
    <property type="evidence" value="ECO:0007669"/>
    <property type="project" value="UniProtKB-EC"/>
</dbReference>
<dbReference type="InterPro" id="IPR032466">
    <property type="entry name" value="Metal_Hydrolase"/>
</dbReference>
<evidence type="ECO:0000313" key="3">
    <source>
        <dbReference type="Proteomes" id="UP001190925"/>
    </source>
</evidence>
<evidence type="ECO:0000256" key="1">
    <source>
        <dbReference type="ARBA" id="ARBA00022723"/>
    </source>
</evidence>
<dbReference type="EMBL" id="PRLK01000002">
    <property type="protein sequence ID" value="RYC72872.1"/>
    <property type="molecule type" value="Genomic_DNA"/>
</dbReference>
<dbReference type="RefSeq" id="WP_129718630.1">
    <property type="nucleotide sequence ID" value="NZ_PRLK01000002.1"/>
</dbReference>
<dbReference type="Gene3D" id="3.20.20.140">
    <property type="entry name" value="Metal-dependent hydrolases"/>
    <property type="match status" value="1"/>
</dbReference>
<keyword evidence="3" id="KW-1185">Reference proteome</keyword>
<dbReference type="InterPro" id="IPR001130">
    <property type="entry name" value="TatD-like"/>
</dbReference>
<accession>A0ABY0FIW1</accession>
<reference evidence="2 3" key="2">
    <citation type="journal article" date="2020" name="Cell Rep.">
        <title>Acquisition and Adaptation of Ultra-small Parasitic Reduced Genome Bacteria to Mammalian Hosts.</title>
        <authorList>
            <person name="McLean J.S."/>
            <person name="Bor B."/>
            <person name="Kerns K.A."/>
            <person name="Liu Q."/>
            <person name="To T.T."/>
            <person name="Solden L."/>
            <person name="Hendrickson E.L."/>
            <person name="Wrighton K."/>
            <person name="Shi W."/>
            <person name="He X."/>
        </authorList>
    </citation>
    <scope>NUCLEOTIDE SEQUENCE [LARGE SCALE GENOMIC DNA]</scope>
    <source>
        <strain evidence="2 3">TM7_CMJM_G6_1_HOT_870</strain>
    </source>
</reference>
<dbReference type="PIRSF" id="PIRSF005902">
    <property type="entry name" value="DNase_TatD"/>
    <property type="match status" value="1"/>
</dbReference>
<organism evidence="2 3">
    <name type="scientific">Candidatus Nanogingivalis gingivitcus</name>
    <dbReference type="NCBI Taxonomy" id="2171992"/>
    <lineage>
        <taxon>Bacteria</taxon>
        <taxon>Candidatus Saccharimonadota</taxon>
        <taxon>Candidatus Nanosyncoccalia</taxon>
        <taxon>Candidatus Nanogingivales</taxon>
        <taxon>Candidatus Nanogingivalaceae</taxon>
        <taxon>Candidatus Nanogingivalis</taxon>
    </lineage>
</organism>
<dbReference type="PANTHER" id="PTHR46124">
    <property type="entry name" value="D-AMINOACYL-TRNA DEACYLASE"/>
    <property type="match status" value="1"/>
</dbReference>
<dbReference type="EC" id="3.1.1.96" evidence="2"/>
<dbReference type="PANTHER" id="PTHR46124:SF2">
    <property type="entry name" value="D-AMINOACYL-TRNA DEACYLASE"/>
    <property type="match status" value="1"/>
</dbReference>